<name>A0A562RS94_9BACT</name>
<keyword evidence="2" id="KW-1185">Reference proteome</keyword>
<sequence>MWMMQEHASEIKIQCNYYGLFRTANTVIAAALYCCKAPWLFARDIAIVSDQSFEGLCERSGKLSEPPQRQRTKACYGNQKAYPVCGGEFLPLPHRARSSRIRLRHGQIAWGLCICLTGGTWKTVLNSNPRRVTALCHKVTFEVTQKKLQFNKTVLCPAKGPIGISVLFHHIFHSVGSLPVPD</sequence>
<accession>A0A562RS94</accession>
<evidence type="ECO:0000313" key="2">
    <source>
        <dbReference type="Proteomes" id="UP000318307"/>
    </source>
</evidence>
<protein>
    <submittedName>
        <fullName evidence="1">Uncharacterized protein</fullName>
    </submittedName>
</protein>
<dbReference type="AlphaFoldDB" id="A0A562RS94"/>
<dbReference type="Proteomes" id="UP000318307">
    <property type="component" value="Unassembled WGS sequence"/>
</dbReference>
<dbReference type="EMBL" id="VLLC01000014">
    <property type="protein sequence ID" value="TWI71250.1"/>
    <property type="molecule type" value="Genomic_DNA"/>
</dbReference>
<comment type="caution">
    <text evidence="1">The sequence shown here is derived from an EMBL/GenBank/DDBJ whole genome shotgun (WGS) entry which is preliminary data.</text>
</comment>
<reference evidence="1 2" key="1">
    <citation type="submission" date="2019-07" db="EMBL/GenBank/DDBJ databases">
        <title>Genome sequencing of 100 strains of the haloalkaliphilic chemolithoautotrophic sulfur-oxidizing bacterium Thioalkalivibrio.</title>
        <authorList>
            <person name="Muyzer G."/>
        </authorList>
    </citation>
    <scope>NUCLEOTIDE SEQUENCE [LARGE SCALE GENOMIC DNA]</scope>
    <source>
        <strain evidence="1 2">ASO4-4</strain>
    </source>
</reference>
<organism evidence="1 2">
    <name type="scientific">Desulfobotulus alkaliphilus</name>
    <dbReference type="NCBI Taxonomy" id="622671"/>
    <lineage>
        <taxon>Bacteria</taxon>
        <taxon>Pseudomonadati</taxon>
        <taxon>Thermodesulfobacteriota</taxon>
        <taxon>Desulfobacteria</taxon>
        <taxon>Desulfobacterales</taxon>
        <taxon>Desulfobacteraceae</taxon>
        <taxon>Desulfobotulus</taxon>
    </lineage>
</organism>
<evidence type="ECO:0000313" key="1">
    <source>
        <dbReference type="EMBL" id="TWI71250.1"/>
    </source>
</evidence>
<gene>
    <name evidence="1" type="ORF">LZ24_02050</name>
</gene>
<proteinExistence type="predicted"/>